<comment type="caution">
    <text evidence="2">The sequence shown here is derived from an EMBL/GenBank/DDBJ whole genome shotgun (WGS) entry which is preliminary data.</text>
</comment>
<organism evidence="2 3">
    <name type="scientific">Kipferlia bialata</name>
    <dbReference type="NCBI Taxonomy" id="797122"/>
    <lineage>
        <taxon>Eukaryota</taxon>
        <taxon>Metamonada</taxon>
        <taxon>Carpediemonas-like organisms</taxon>
        <taxon>Kipferlia</taxon>
    </lineage>
</organism>
<name>A0A9K3D0X0_9EUKA</name>
<dbReference type="EMBL" id="BDIP01002702">
    <property type="protein sequence ID" value="GIQ86701.1"/>
    <property type="molecule type" value="Genomic_DNA"/>
</dbReference>
<keyword evidence="3" id="KW-1185">Reference proteome</keyword>
<sequence>MGSFGSFSSLGSSGDDVGLMVGSALDTSLIVTKIAMMVVAAGALTYLGTKAVRDKRAGRNIVTIDVFVGATLACDLLMLVSWCASNYLVSDALQCKISFVIDYIGGIGG</sequence>
<keyword evidence="1" id="KW-1133">Transmembrane helix</keyword>
<evidence type="ECO:0000256" key="1">
    <source>
        <dbReference type="SAM" id="Phobius"/>
    </source>
</evidence>
<keyword evidence="1" id="KW-0812">Transmembrane</keyword>
<accession>A0A9K3D0X0</accession>
<reference evidence="2 3" key="1">
    <citation type="journal article" date="2018" name="PLoS ONE">
        <title>The draft genome of Kipferlia bialata reveals reductive genome evolution in fornicate parasites.</title>
        <authorList>
            <person name="Tanifuji G."/>
            <person name="Takabayashi S."/>
            <person name="Kume K."/>
            <person name="Takagi M."/>
            <person name="Nakayama T."/>
            <person name="Kamikawa R."/>
            <person name="Inagaki Y."/>
            <person name="Hashimoto T."/>
        </authorList>
    </citation>
    <scope>NUCLEOTIDE SEQUENCE [LARGE SCALE GENOMIC DNA]</scope>
    <source>
        <strain evidence="2">NY0173</strain>
    </source>
</reference>
<keyword evidence="1" id="KW-0472">Membrane</keyword>
<gene>
    <name evidence="2" type="ORF">KIPB_008601</name>
</gene>
<protein>
    <submittedName>
        <fullName evidence="2">Uncharacterized protein</fullName>
    </submittedName>
</protein>
<feature type="transmembrane region" description="Helical" evidence="1">
    <location>
        <begin position="29"/>
        <end position="49"/>
    </location>
</feature>
<dbReference type="Proteomes" id="UP000265618">
    <property type="component" value="Unassembled WGS sequence"/>
</dbReference>
<proteinExistence type="predicted"/>
<evidence type="ECO:0000313" key="2">
    <source>
        <dbReference type="EMBL" id="GIQ86701.1"/>
    </source>
</evidence>
<dbReference type="AlphaFoldDB" id="A0A9K3D0X0"/>
<feature type="transmembrane region" description="Helical" evidence="1">
    <location>
        <begin position="61"/>
        <end position="82"/>
    </location>
</feature>
<evidence type="ECO:0000313" key="3">
    <source>
        <dbReference type="Proteomes" id="UP000265618"/>
    </source>
</evidence>